<evidence type="ECO:0000313" key="3">
    <source>
        <dbReference type="Proteomes" id="UP001244207"/>
    </source>
</evidence>
<feature type="region of interest" description="Disordered" evidence="1">
    <location>
        <begin position="167"/>
        <end position="188"/>
    </location>
</feature>
<evidence type="ECO:0000256" key="1">
    <source>
        <dbReference type="SAM" id="MobiDB-lite"/>
    </source>
</evidence>
<name>A0AAD8UJR1_GLOAC</name>
<dbReference type="EMBL" id="JAHMHS010000078">
    <property type="protein sequence ID" value="KAK1722514.1"/>
    <property type="molecule type" value="Genomic_DNA"/>
</dbReference>
<reference evidence="2" key="1">
    <citation type="submission" date="2021-12" db="EMBL/GenBank/DDBJ databases">
        <title>Comparative genomics, transcriptomics and evolutionary studies reveal genomic signatures of adaptation to plant cell wall in hemibiotrophic fungi.</title>
        <authorList>
            <consortium name="DOE Joint Genome Institute"/>
            <person name="Baroncelli R."/>
            <person name="Diaz J.F."/>
            <person name="Benocci T."/>
            <person name="Peng M."/>
            <person name="Battaglia E."/>
            <person name="Haridas S."/>
            <person name="Andreopoulos W."/>
            <person name="Labutti K."/>
            <person name="Pangilinan J."/>
            <person name="Floch G.L."/>
            <person name="Makela M.R."/>
            <person name="Henrissat B."/>
            <person name="Grigoriev I.V."/>
            <person name="Crouch J.A."/>
            <person name="De Vries R.P."/>
            <person name="Sukno S.A."/>
            <person name="Thon M.R."/>
        </authorList>
    </citation>
    <scope>NUCLEOTIDE SEQUENCE</scope>
    <source>
        <strain evidence="2">CBS 112980</strain>
    </source>
</reference>
<dbReference type="Proteomes" id="UP001244207">
    <property type="component" value="Unassembled WGS sequence"/>
</dbReference>
<gene>
    <name evidence="2" type="ORF">BDZ83DRAFT_653868</name>
</gene>
<dbReference type="RefSeq" id="XP_060362569.1">
    <property type="nucleotide sequence ID" value="XM_060510662.1"/>
</dbReference>
<dbReference type="GeneID" id="85394561"/>
<dbReference type="AlphaFoldDB" id="A0AAD8UJR1"/>
<comment type="caution">
    <text evidence="2">The sequence shown here is derived from an EMBL/GenBank/DDBJ whole genome shotgun (WGS) entry which is preliminary data.</text>
</comment>
<accession>A0AAD8UJR1</accession>
<evidence type="ECO:0000313" key="2">
    <source>
        <dbReference type="EMBL" id="KAK1722514.1"/>
    </source>
</evidence>
<proteinExistence type="predicted"/>
<feature type="compositionally biased region" description="Basic and acidic residues" evidence="1">
    <location>
        <begin position="175"/>
        <end position="184"/>
    </location>
</feature>
<keyword evidence="3" id="KW-1185">Reference proteome</keyword>
<sequence>MLMLMPMPHVEFFFRCRSPACLSLSACPLPPPCVRRFLPLSPATLRIHTKMQEKAVDDRQWMRGGFDAKYAMDFADSSSMEWLLSPVLAGKKPRQDQGLGTMLLVVVSLKNKSSSQGKVVVLQKSFFLGEHLQRNLHLGPHLFELRDLFDKPATALWYKQVSEQDTGLQQNTLSKSKEGKDRPGRSPVRFLHRDQFGVGLTGTIDLHHLGNRRRQVSRKPTALAWPTARSTATMPVKFLQTTPRCHRPCPAASSLNGQCPSNPNTLPT</sequence>
<organism evidence="2 3">
    <name type="scientific">Glomerella acutata</name>
    <name type="common">Colletotrichum acutatum</name>
    <dbReference type="NCBI Taxonomy" id="27357"/>
    <lineage>
        <taxon>Eukaryota</taxon>
        <taxon>Fungi</taxon>
        <taxon>Dikarya</taxon>
        <taxon>Ascomycota</taxon>
        <taxon>Pezizomycotina</taxon>
        <taxon>Sordariomycetes</taxon>
        <taxon>Hypocreomycetidae</taxon>
        <taxon>Glomerellales</taxon>
        <taxon>Glomerellaceae</taxon>
        <taxon>Colletotrichum</taxon>
        <taxon>Colletotrichum acutatum species complex</taxon>
    </lineage>
</organism>
<protein>
    <submittedName>
        <fullName evidence="2">Uncharacterized protein</fullName>
    </submittedName>
</protein>